<organism evidence="1 2">
    <name type="scientific">Desulfoglaeba alkanexedens ALDC</name>
    <dbReference type="NCBI Taxonomy" id="980445"/>
    <lineage>
        <taxon>Bacteria</taxon>
        <taxon>Pseudomonadati</taxon>
        <taxon>Thermodesulfobacteriota</taxon>
        <taxon>Syntrophobacteria</taxon>
        <taxon>Syntrophobacterales</taxon>
        <taxon>Syntrophobacteraceae</taxon>
        <taxon>Desulfoglaeba</taxon>
    </lineage>
</organism>
<reference evidence="1 2" key="1">
    <citation type="submission" date="2019-05" db="EMBL/GenBank/DDBJ databases">
        <title>The Complete Genome Sequence of the n-alkane-degrading Desulfoglaeba alkanexedens ALDC reveals multiple alkylsuccinate synthase gene clusters.</title>
        <authorList>
            <person name="Callaghan A.V."/>
            <person name="Davidova I.A."/>
            <person name="Duncan K.E."/>
            <person name="Morris B."/>
            <person name="McInerney M.J."/>
        </authorList>
    </citation>
    <scope>NUCLEOTIDE SEQUENCE [LARGE SCALE GENOMIC DNA]</scope>
    <source>
        <strain evidence="1 2">ALDC</strain>
    </source>
</reference>
<accession>A0A4P8L2A2</accession>
<sequence length="190" mass="20953">MSVLEKARGLFQEAGLAFPKVPEQLAAGLKEQGKWLFSTRELKMSPYNFQHYVQQDDQAPAEYVVLAHSGHGINSYAIQYYLVPGPLHLFLHLGWGGVYMDAEAAGSKIRECFSLADEIVPAAMTSGRFARGERLTIVGSDFYGSYWSAPGQNAQKERRGEQGPAEVLSEVVHWLKNPPPNQSLQQTAGA</sequence>
<gene>
    <name evidence="1" type="ORF">FDQ92_06865</name>
</gene>
<dbReference type="EMBL" id="CP040098">
    <property type="protein sequence ID" value="QCQ21920.1"/>
    <property type="molecule type" value="Genomic_DNA"/>
</dbReference>
<name>A0A4P8L2A2_9BACT</name>
<dbReference type="KEGG" id="dax:FDQ92_06865"/>
<keyword evidence="2" id="KW-1185">Reference proteome</keyword>
<evidence type="ECO:0000313" key="1">
    <source>
        <dbReference type="EMBL" id="QCQ21920.1"/>
    </source>
</evidence>
<dbReference type="Proteomes" id="UP000298602">
    <property type="component" value="Chromosome"/>
</dbReference>
<dbReference type="AlphaFoldDB" id="A0A4P8L2A2"/>
<reference evidence="1 2" key="2">
    <citation type="submission" date="2019-05" db="EMBL/GenBank/DDBJ databases">
        <authorList>
            <person name="Suflita J.M."/>
            <person name="Marks C.R."/>
        </authorList>
    </citation>
    <scope>NUCLEOTIDE SEQUENCE [LARGE SCALE GENOMIC DNA]</scope>
    <source>
        <strain evidence="1 2">ALDC</strain>
    </source>
</reference>
<dbReference type="OrthoDB" id="564939at2"/>
<evidence type="ECO:0000313" key="2">
    <source>
        <dbReference type="Proteomes" id="UP000298602"/>
    </source>
</evidence>
<proteinExistence type="predicted"/>
<protein>
    <submittedName>
        <fullName evidence="1">Uncharacterized protein</fullName>
    </submittedName>
</protein>
<dbReference type="RefSeq" id="WP_137423889.1">
    <property type="nucleotide sequence ID" value="NZ_CP040098.1"/>
</dbReference>